<evidence type="ECO:0000313" key="2">
    <source>
        <dbReference type="Proteomes" id="UP001162992"/>
    </source>
</evidence>
<proteinExistence type="predicted"/>
<evidence type="ECO:0000313" key="1">
    <source>
        <dbReference type="EMBL" id="KAJ7547083.1"/>
    </source>
</evidence>
<sequence>MASEADAADVESPAVADAEATAASVEEPTAPQHSDEPEGESSTNEVPAEAEGESSEKEEVAQDATEESVDNTEPESDEADDSDKSLKITVDDIKTAPIDFRFPTTNQAKHCFTRYNEYHKCVKEKGEDNSDCEKYARWYRSLCPGEWIERWNEQRENGTFPGRY</sequence>
<dbReference type="EMBL" id="CM055099">
    <property type="protein sequence ID" value="KAJ7547083.1"/>
    <property type="molecule type" value="Genomic_DNA"/>
</dbReference>
<organism evidence="1 2">
    <name type="scientific">Diphasiastrum complanatum</name>
    <name type="common">Issler's clubmoss</name>
    <name type="synonym">Lycopodium complanatum</name>
    <dbReference type="NCBI Taxonomy" id="34168"/>
    <lineage>
        <taxon>Eukaryota</taxon>
        <taxon>Viridiplantae</taxon>
        <taxon>Streptophyta</taxon>
        <taxon>Embryophyta</taxon>
        <taxon>Tracheophyta</taxon>
        <taxon>Lycopodiopsida</taxon>
        <taxon>Lycopodiales</taxon>
        <taxon>Lycopodiaceae</taxon>
        <taxon>Lycopodioideae</taxon>
        <taxon>Diphasiastrum</taxon>
    </lineage>
</organism>
<reference evidence="2" key="1">
    <citation type="journal article" date="2024" name="Proc. Natl. Acad. Sci. U.S.A.">
        <title>Extraordinary preservation of gene collinearity over three hundred million years revealed in homosporous lycophytes.</title>
        <authorList>
            <person name="Li C."/>
            <person name="Wickell D."/>
            <person name="Kuo L.Y."/>
            <person name="Chen X."/>
            <person name="Nie B."/>
            <person name="Liao X."/>
            <person name="Peng D."/>
            <person name="Ji J."/>
            <person name="Jenkins J."/>
            <person name="Williams M."/>
            <person name="Shu S."/>
            <person name="Plott C."/>
            <person name="Barry K."/>
            <person name="Rajasekar S."/>
            <person name="Grimwood J."/>
            <person name="Han X."/>
            <person name="Sun S."/>
            <person name="Hou Z."/>
            <person name="He W."/>
            <person name="Dai G."/>
            <person name="Sun C."/>
            <person name="Schmutz J."/>
            <person name="Leebens-Mack J.H."/>
            <person name="Li F.W."/>
            <person name="Wang L."/>
        </authorList>
    </citation>
    <scope>NUCLEOTIDE SEQUENCE [LARGE SCALE GENOMIC DNA]</scope>
    <source>
        <strain evidence="2">cv. PW_Plant_1</strain>
    </source>
</reference>
<protein>
    <submittedName>
        <fullName evidence="1">Uncharacterized protein</fullName>
    </submittedName>
</protein>
<name>A0ACC2CYH7_DIPCM</name>
<dbReference type="Proteomes" id="UP001162992">
    <property type="component" value="Chromosome 8"/>
</dbReference>
<keyword evidence="2" id="KW-1185">Reference proteome</keyword>
<comment type="caution">
    <text evidence="1">The sequence shown here is derived from an EMBL/GenBank/DDBJ whole genome shotgun (WGS) entry which is preliminary data.</text>
</comment>
<accession>A0ACC2CYH7</accession>
<gene>
    <name evidence="1" type="ORF">O6H91_08G068300</name>
</gene>